<comment type="caution">
    <text evidence="6">The sequence shown here is derived from an EMBL/GenBank/DDBJ whole genome shotgun (WGS) entry which is preliminary data.</text>
</comment>
<feature type="domain" description="RNA polymerase sigma-70 region 2" evidence="5">
    <location>
        <begin position="30"/>
        <end position="90"/>
    </location>
</feature>
<keyword evidence="7" id="KW-1185">Reference proteome</keyword>
<accession>A0ABU1VQC7</accession>
<dbReference type="InterPro" id="IPR039425">
    <property type="entry name" value="RNA_pol_sigma-70-like"/>
</dbReference>
<dbReference type="PANTHER" id="PTHR43133">
    <property type="entry name" value="RNA POLYMERASE ECF-TYPE SIGMA FACTO"/>
    <property type="match status" value="1"/>
</dbReference>
<keyword evidence="4" id="KW-0804">Transcription</keyword>
<name>A0ABU1VQC7_9GAMM</name>
<dbReference type="PANTHER" id="PTHR43133:SF8">
    <property type="entry name" value="RNA POLYMERASE SIGMA FACTOR HI_1459-RELATED"/>
    <property type="match status" value="1"/>
</dbReference>
<evidence type="ECO:0000259" key="5">
    <source>
        <dbReference type="Pfam" id="PF04542"/>
    </source>
</evidence>
<proteinExistence type="predicted"/>
<protein>
    <submittedName>
        <fullName evidence="6">RNA polymerase sigma-70 factor (ECF subfamily)</fullName>
    </submittedName>
</protein>
<organism evidence="6 7">
    <name type="scientific">Agrilutibacter niabensis</name>
    <dbReference type="NCBI Taxonomy" id="380628"/>
    <lineage>
        <taxon>Bacteria</taxon>
        <taxon>Pseudomonadati</taxon>
        <taxon>Pseudomonadota</taxon>
        <taxon>Gammaproteobacteria</taxon>
        <taxon>Lysobacterales</taxon>
        <taxon>Lysobacteraceae</taxon>
        <taxon>Agrilutibacter</taxon>
    </lineage>
</organism>
<evidence type="ECO:0000256" key="2">
    <source>
        <dbReference type="ARBA" id="ARBA00023082"/>
    </source>
</evidence>
<gene>
    <name evidence="6" type="ORF">J2X04_002057</name>
</gene>
<keyword evidence="1" id="KW-0805">Transcription regulation</keyword>
<reference evidence="6 7" key="1">
    <citation type="submission" date="2023-07" db="EMBL/GenBank/DDBJ databases">
        <title>Sorghum-associated microbial communities from plants grown in Nebraska, USA.</title>
        <authorList>
            <person name="Schachtman D."/>
        </authorList>
    </citation>
    <scope>NUCLEOTIDE SEQUENCE [LARGE SCALE GENOMIC DNA]</scope>
    <source>
        <strain evidence="6 7">BE187</strain>
    </source>
</reference>
<evidence type="ECO:0000313" key="6">
    <source>
        <dbReference type="EMBL" id="MDR7099676.1"/>
    </source>
</evidence>
<dbReference type="Pfam" id="PF04542">
    <property type="entry name" value="Sigma70_r2"/>
    <property type="match status" value="1"/>
</dbReference>
<evidence type="ECO:0000313" key="7">
    <source>
        <dbReference type="Proteomes" id="UP001267878"/>
    </source>
</evidence>
<evidence type="ECO:0000256" key="3">
    <source>
        <dbReference type="ARBA" id="ARBA00023125"/>
    </source>
</evidence>
<dbReference type="SUPFAM" id="SSF88946">
    <property type="entry name" value="Sigma2 domain of RNA polymerase sigma factors"/>
    <property type="match status" value="1"/>
</dbReference>
<evidence type="ECO:0000256" key="4">
    <source>
        <dbReference type="ARBA" id="ARBA00023163"/>
    </source>
</evidence>
<dbReference type="Gene3D" id="1.10.1740.10">
    <property type="match status" value="1"/>
</dbReference>
<dbReference type="RefSeq" id="WP_310054020.1">
    <property type="nucleotide sequence ID" value="NZ_JAVDVW010000002.1"/>
</dbReference>
<sequence length="233" mass="26635">MTRFATTRWSLILDARQAETSRSALEEICRAYRAPVLAYVRRHGYSPADAEDLTQDFFARFLERRWDAELDPMRGHFRAFLLLAIKRFLITADEAAHAIKRGGGLVRLAADDQLEALEAPHAESPERVFQRVWALTVLERSFARLRNEARHAGKEELFNQLSPYVAERPVADEYHRIAEELGLRANTVAVAVHRLRARLREVVREELAETCSGPEEIDAELHALRDTLNHVTG</sequence>
<dbReference type="InterPro" id="IPR013325">
    <property type="entry name" value="RNA_pol_sigma_r2"/>
</dbReference>
<evidence type="ECO:0000256" key="1">
    <source>
        <dbReference type="ARBA" id="ARBA00023015"/>
    </source>
</evidence>
<keyword evidence="2" id="KW-0731">Sigma factor</keyword>
<dbReference type="InterPro" id="IPR007627">
    <property type="entry name" value="RNA_pol_sigma70_r2"/>
</dbReference>
<dbReference type="Proteomes" id="UP001267878">
    <property type="component" value="Unassembled WGS sequence"/>
</dbReference>
<dbReference type="EMBL" id="JAVDVW010000002">
    <property type="protein sequence ID" value="MDR7099676.1"/>
    <property type="molecule type" value="Genomic_DNA"/>
</dbReference>
<keyword evidence="3" id="KW-0238">DNA-binding</keyword>